<dbReference type="GO" id="GO:0000978">
    <property type="term" value="F:RNA polymerase II cis-regulatory region sequence-specific DNA binding"/>
    <property type="evidence" value="ECO:0007669"/>
    <property type="project" value="TreeGrafter"/>
</dbReference>
<evidence type="ECO:0000313" key="10">
    <source>
        <dbReference type="Proteomes" id="UP000663836"/>
    </source>
</evidence>
<protein>
    <recommendedName>
        <fullName evidence="8">Homeobox domain-containing protein</fullName>
    </recommendedName>
</protein>
<dbReference type="PANTHER" id="PTHR24339:SF28">
    <property type="entry name" value="E5-RELATED"/>
    <property type="match status" value="1"/>
</dbReference>
<dbReference type="Pfam" id="PF00046">
    <property type="entry name" value="Homeodomain"/>
    <property type="match status" value="1"/>
</dbReference>
<gene>
    <name evidence="9" type="ORF">JBS370_LOCUS26728</name>
</gene>
<evidence type="ECO:0000256" key="1">
    <source>
        <dbReference type="ARBA" id="ARBA00004123"/>
    </source>
</evidence>
<comment type="caution">
    <text evidence="9">The sequence shown here is derived from an EMBL/GenBank/DDBJ whole genome shotgun (WGS) entry which is preliminary data.</text>
</comment>
<dbReference type="InterPro" id="IPR009057">
    <property type="entry name" value="Homeodomain-like_sf"/>
</dbReference>
<evidence type="ECO:0000256" key="6">
    <source>
        <dbReference type="RuleBase" id="RU000682"/>
    </source>
</evidence>
<dbReference type="PROSITE" id="PS00027">
    <property type="entry name" value="HOMEOBOX_1"/>
    <property type="match status" value="1"/>
</dbReference>
<keyword evidence="3 5" id="KW-0371">Homeobox</keyword>
<keyword evidence="2 5" id="KW-0238">DNA-binding</keyword>
<accession>A0A819P7J2</accession>
<dbReference type="SMART" id="SM00389">
    <property type="entry name" value="HOX"/>
    <property type="match status" value="1"/>
</dbReference>
<name>A0A819P7J2_9BILA</name>
<dbReference type="InterPro" id="IPR001356">
    <property type="entry name" value="HD"/>
</dbReference>
<evidence type="ECO:0000256" key="5">
    <source>
        <dbReference type="PROSITE-ProRule" id="PRU00108"/>
    </source>
</evidence>
<feature type="compositionally biased region" description="Basic and acidic residues" evidence="7">
    <location>
        <begin position="82"/>
        <end position="92"/>
    </location>
</feature>
<feature type="domain" description="Homeobox" evidence="8">
    <location>
        <begin position="81"/>
        <end position="141"/>
    </location>
</feature>
<dbReference type="Proteomes" id="UP000663836">
    <property type="component" value="Unassembled WGS sequence"/>
</dbReference>
<keyword evidence="4 5" id="KW-0539">Nucleus</keyword>
<feature type="region of interest" description="Disordered" evidence="7">
    <location>
        <begin position="69"/>
        <end position="92"/>
    </location>
</feature>
<evidence type="ECO:0000259" key="8">
    <source>
        <dbReference type="PROSITE" id="PS50071"/>
    </source>
</evidence>
<evidence type="ECO:0000256" key="7">
    <source>
        <dbReference type="SAM" id="MobiDB-lite"/>
    </source>
</evidence>
<dbReference type="PROSITE" id="PS50071">
    <property type="entry name" value="HOMEOBOX_2"/>
    <property type="match status" value="1"/>
</dbReference>
<dbReference type="CDD" id="cd00086">
    <property type="entry name" value="homeodomain"/>
    <property type="match status" value="1"/>
</dbReference>
<reference evidence="9" key="1">
    <citation type="submission" date="2021-02" db="EMBL/GenBank/DDBJ databases">
        <authorList>
            <person name="Nowell W R."/>
        </authorList>
    </citation>
    <scope>NUCLEOTIDE SEQUENCE</scope>
</reference>
<evidence type="ECO:0000313" key="9">
    <source>
        <dbReference type="EMBL" id="CAF4009062.1"/>
    </source>
</evidence>
<dbReference type="GO" id="GO:0000981">
    <property type="term" value="F:DNA-binding transcription factor activity, RNA polymerase II-specific"/>
    <property type="evidence" value="ECO:0007669"/>
    <property type="project" value="InterPro"/>
</dbReference>
<proteinExistence type="predicted"/>
<dbReference type="AlphaFoldDB" id="A0A819P7J2"/>
<dbReference type="Gene3D" id="1.10.10.60">
    <property type="entry name" value="Homeodomain-like"/>
    <property type="match status" value="1"/>
</dbReference>
<feature type="compositionally biased region" description="Polar residues" evidence="7">
    <location>
        <begin position="69"/>
        <end position="79"/>
    </location>
</feature>
<evidence type="ECO:0000256" key="3">
    <source>
        <dbReference type="ARBA" id="ARBA00023155"/>
    </source>
</evidence>
<dbReference type="PANTHER" id="PTHR24339">
    <property type="entry name" value="HOMEOBOX PROTEIN EMX-RELATED"/>
    <property type="match status" value="1"/>
</dbReference>
<dbReference type="InterPro" id="IPR017970">
    <property type="entry name" value="Homeobox_CS"/>
</dbReference>
<dbReference type="SUPFAM" id="SSF46689">
    <property type="entry name" value="Homeodomain-like"/>
    <property type="match status" value="1"/>
</dbReference>
<sequence length="141" mass="16558">MSYVHDWSYCYSSGDDSFSFSYISDPGYCPVHNYPPPPPPPPPPQIGICPIHQPYPYYNYRGVPQQQVSNEISSSTSMFQVGREKNNRRFSPEQIRILEEHFNKVDKYVSKTTIDDLSTRTQLKPAQIRVWFNNKRTRERH</sequence>
<dbReference type="InterPro" id="IPR050877">
    <property type="entry name" value="EMX-VAX-Noto_Homeobox_TFs"/>
</dbReference>
<evidence type="ECO:0000256" key="4">
    <source>
        <dbReference type="ARBA" id="ARBA00023242"/>
    </source>
</evidence>
<comment type="subcellular location">
    <subcellularLocation>
        <location evidence="1 5 6">Nucleus</location>
    </subcellularLocation>
</comment>
<organism evidence="9 10">
    <name type="scientific">Rotaria sordida</name>
    <dbReference type="NCBI Taxonomy" id="392033"/>
    <lineage>
        <taxon>Eukaryota</taxon>
        <taxon>Metazoa</taxon>
        <taxon>Spiralia</taxon>
        <taxon>Gnathifera</taxon>
        <taxon>Rotifera</taxon>
        <taxon>Eurotatoria</taxon>
        <taxon>Bdelloidea</taxon>
        <taxon>Philodinida</taxon>
        <taxon>Philodinidae</taxon>
        <taxon>Rotaria</taxon>
    </lineage>
</organism>
<dbReference type="GO" id="GO:0005634">
    <property type="term" value="C:nucleus"/>
    <property type="evidence" value="ECO:0007669"/>
    <property type="project" value="UniProtKB-SubCell"/>
</dbReference>
<evidence type="ECO:0000256" key="2">
    <source>
        <dbReference type="ARBA" id="ARBA00023125"/>
    </source>
</evidence>
<dbReference type="EMBL" id="CAJOBD010004802">
    <property type="protein sequence ID" value="CAF4009062.1"/>
    <property type="molecule type" value="Genomic_DNA"/>
</dbReference>